<protein>
    <recommendedName>
        <fullName evidence="4">DUF805 domain-containing protein</fullName>
    </recommendedName>
</protein>
<evidence type="ECO:0000313" key="3">
    <source>
        <dbReference type="Proteomes" id="UP000005709"/>
    </source>
</evidence>
<keyword evidence="1" id="KW-0812">Transmembrane</keyword>
<evidence type="ECO:0000313" key="2">
    <source>
        <dbReference type="EMBL" id="EEV16686.1"/>
    </source>
</evidence>
<keyword evidence="3" id="KW-1185">Reference proteome</keyword>
<dbReference type="Pfam" id="PF05656">
    <property type="entry name" value="DUF805"/>
    <property type="match status" value="1"/>
</dbReference>
<dbReference type="GO" id="GO:0005886">
    <property type="term" value="C:plasma membrane"/>
    <property type="evidence" value="ECO:0007669"/>
    <property type="project" value="TreeGrafter"/>
</dbReference>
<gene>
    <name evidence="2" type="ORF">CAMGR0001_0300</name>
</gene>
<reference evidence="2 3" key="1">
    <citation type="submission" date="2009-07" db="EMBL/GenBank/DDBJ databases">
        <authorList>
            <person name="Madupu R."/>
            <person name="Sebastian Y."/>
            <person name="Durkin A.S."/>
            <person name="Torralba M."/>
            <person name="Methe B."/>
            <person name="Sutton G.G."/>
            <person name="Strausberg R.L."/>
            <person name="Nelson K.E."/>
        </authorList>
    </citation>
    <scope>NUCLEOTIDE SEQUENCE [LARGE SCALE GENOMIC DNA]</scope>
    <source>
        <strain evidence="2 3">RM3268</strain>
    </source>
</reference>
<organism evidence="2 3">
    <name type="scientific">Campylobacter gracilis RM3268</name>
    <dbReference type="NCBI Taxonomy" id="553220"/>
    <lineage>
        <taxon>Bacteria</taxon>
        <taxon>Pseudomonadati</taxon>
        <taxon>Campylobacterota</taxon>
        <taxon>Epsilonproteobacteria</taxon>
        <taxon>Campylobacterales</taxon>
        <taxon>Campylobacteraceae</taxon>
        <taxon>Campylobacter</taxon>
    </lineage>
</organism>
<comment type="caution">
    <text evidence="2">The sequence shown here is derived from an EMBL/GenBank/DDBJ whole genome shotgun (WGS) entry which is preliminary data.</text>
</comment>
<dbReference type="AlphaFoldDB" id="C8PKS7"/>
<dbReference type="RefSeq" id="WP_005872982.1">
    <property type="nucleotide sequence ID" value="NZ_ACYG01000030.1"/>
</dbReference>
<keyword evidence="1" id="KW-0472">Membrane</keyword>
<evidence type="ECO:0000256" key="1">
    <source>
        <dbReference type="SAM" id="Phobius"/>
    </source>
</evidence>
<dbReference type="STRING" id="824.CGRAC_0020"/>
<dbReference type="eggNOG" id="COG3152">
    <property type="taxonomic scope" value="Bacteria"/>
</dbReference>
<dbReference type="EMBL" id="ACYG01000030">
    <property type="protein sequence ID" value="EEV16686.1"/>
    <property type="molecule type" value="Genomic_DNA"/>
</dbReference>
<dbReference type="PANTHER" id="PTHR34980:SF2">
    <property type="entry name" value="INNER MEMBRANE PROTEIN YHAH-RELATED"/>
    <property type="match status" value="1"/>
</dbReference>
<accession>C8PKS7</accession>
<dbReference type="InterPro" id="IPR008523">
    <property type="entry name" value="DUF805"/>
</dbReference>
<dbReference type="PANTHER" id="PTHR34980">
    <property type="entry name" value="INNER MEMBRANE PROTEIN-RELATED-RELATED"/>
    <property type="match status" value="1"/>
</dbReference>
<evidence type="ECO:0008006" key="4">
    <source>
        <dbReference type="Google" id="ProtNLM"/>
    </source>
</evidence>
<feature type="transmembrane region" description="Helical" evidence="1">
    <location>
        <begin position="27"/>
        <end position="48"/>
    </location>
</feature>
<dbReference type="Proteomes" id="UP000005709">
    <property type="component" value="Unassembled WGS sequence"/>
</dbReference>
<dbReference type="OrthoDB" id="9812349at2"/>
<name>C8PKS7_9BACT</name>
<feature type="transmembrane region" description="Helical" evidence="1">
    <location>
        <begin position="99"/>
        <end position="132"/>
    </location>
</feature>
<keyword evidence="1" id="KW-1133">Transmembrane helix</keyword>
<sequence>MTFMESVQTCVKQKYAAFSGRASRSEYWWFFLFTVLGGIVLSLIDGVLGTTIGYNQIIAGKIVHQEIGIIDALFQLAMLVPAIAVSVRRLHDTDRSGWFFLLILTPIVGAFFGDIGLLVSFVGWIVLLVFFVQRGDSGSNRFGYDPL</sequence>
<proteinExistence type="predicted"/>
<feature type="transmembrane region" description="Helical" evidence="1">
    <location>
        <begin position="69"/>
        <end position="87"/>
    </location>
</feature>